<reference evidence="4" key="1">
    <citation type="journal article" date="2019" name="Int. J. Syst. Evol. Microbiol.">
        <title>The Global Catalogue of Microorganisms (GCM) 10K type strain sequencing project: providing services to taxonomists for standard genome sequencing and annotation.</title>
        <authorList>
            <consortium name="The Broad Institute Genomics Platform"/>
            <consortium name="The Broad Institute Genome Sequencing Center for Infectious Disease"/>
            <person name="Wu L."/>
            <person name="Ma J."/>
        </authorList>
    </citation>
    <scope>NUCLEOTIDE SEQUENCE [LARGE SCALE GENOMIC DNA]</scope>
    <source>
        <strain evidence="4">JCM 13852</strain>
    </source>
</reference>
<protein>
    <submittedName>
        <fullName evidence="3">SpoIIE family protein phosphatase</fullName>
    </submittedName>
</protein>
<dbReference type="InterPro" id="IPR035965">
    <property type="entry name" value="PAS-like_dom_sf"/>
</dbReference>
<gene>
    <name evidence="3" type="ORF">ACFP2V_30060</name>
</gene>
<dbReference type="PANTHER" id="PTHR43156:SF2">
    <property type="entry name" value="STAGE II SPORULATION PROTEIN E"/>
    <property type="match status" value="1"/>
</dbReference>
<dbReference type="Gene3D" id="3.30.450.40">
    <property type="match status" value="1"/>
</dbReference>
<dbReference type="SUPFAM" id="SSF55785">
    <property type="entry name" value="PYP-like sensor domain (PAS domain)"/>
    <property type="match status" value="1"/>
</dbReference>
<dbReference type="CDD" id="cd00130">
    <property type="entry name" value="PAS"/>
    <property type="match status" value="1"/>
</dbReference>
<organism evidence="3 4">
    <name type="scientific">Streptomyces incanus</name>
    <dbReference type="NCBI Taxonomy" id="887453"/>
    <lineage>
        <taxon>Bacteria</taxon>
        <taxon>Bacillati</taxon>
        <taxon>Actinomycetota</taxon>
        <taxon>Actinomycetes</taxon>
        <taxon>Kitasatosporales</taxon>
        <taxon>Streptomycetaceae</taxon>
        <taxon>Streptomyces</taxon>
    </lineage>
</organism>
<dbReference type="PROSITE" id="PS50112">
    <property type="entry name" value="PAS"/>
    <property type="match status" value="1"/>
</dbReference>
<dbReference type="InterPro" id="IPR000014">
    <property type="entry name" value="PAS"/>
</dbReference>
<dbReference type="SMART" id="SM00091">
    <property type="entry name" value="PAS"/>
    <property type="match status" value="1"/>
</dbReference>
<dbReference type="Pfam" id="PF01590">
    <property type="entry name" value="GAF"/>
    <property type="match status" value="1"/>
</dbReference>
<dbReference type="Proteomes" id="UP001596183">
    <property type="component" value="Unassembled WGS sequence"/>
</dbReference>
<dbReference type="EMBL" id="JBHSPC010000101">
    <property type="protein sequence ID" value="MFC5674166.1"/>
    <property type="molecule type" value="Genomic_DNA"/>
</dbReference>
<dbReference type="InterPro" id="IPR001932">
    <property type="entry name" value="PPM-type_phosphatase-like_dom"/>
</dbReference>
<proteinExistence type="predicted"/>
<dbReference type="SMART" id="SM00065">
    <property type="entry name" value="GAF"/>
    <property type="match status" value="1"/>
</dbReference>
<accession>A0ABW0XUX9</accession>
<feature type="domain" description="PAS" evidence="2">
    <location>
        <begin position="17"/>
        <end position="71"/>
    </location>
</feature>
<dbReference type="SUPFAM" id="SSF55781">
    <property type="entry name" value="GAF domain-like"/>
    <property type="match status" value="1"/>
</dbReference>
<dbReference type="Pfam" id="PF07228">
    <property type="entry name" value="SpoIIE"/>
    <property type="match status" value="1"/>
</dbReference>
<sequence>MAGEHARALGKPSPAEPAATLTRALEAIGTGAYIVDEQGRVIAVNAHAEQLLARPAEELLGRDAHDLLHRDAHGQPLSRAQCSVRQAFHAGRTAQVEEDHFARGDGSLLPISWLVTPYDIGDHELGTLVLFHARHPLEIDPRPEPTTRPLPELERLALLAETTTQLTSTLDVEEALRRLVTLVVPRLADWAIIDLITERDEVWRTLVTHADGDALVRHEELQGPMPPVPEDSPMPLSRALRGVASALAGPQTYQGVPDSGLALEQRHLFDATGIRSAAIAPIRSTREVLGALTLGRTKKAVDFTTADLPLIEDIARRAGLALDNASLYERQRKVAETMQNHLLPQMPRVPGLQMTVRYLPAPDASQIGGDWYDAFSLSDGATALAVGDVVGHDLEAAAGMAQLRNMLRAYAWALREPPSRIIGRLDEALLHITDVTMATVIFARLEEAEDGHWRLSWTNAGHPPPLLISHDGLAGYLTDGHGILLGTGARGPRTDAVALLPPGSTLLLYTDGLIEEPGHTLDEGLHRLRQHAAALAHRPLAAFTDHLLRRVRPVANDDDVALLALRTPLRTRP</sequence>
<dbReference type="InterPro" id="IPR029016">
    <property type="entry name" value="GAF-like_dom_sf"/>
</dbReference>
<evidence type="ECO:0000313" key="3">
    <source>
        <dbReference type="EMBL" id="MFC5674166.1"/>
    </source>
</evidence>
<evidence type="ECO:0000256" key="1">
    <source>
        <dbReference type="ARBA" id="ARBA00022801"/>
    </source>
</evidence>
<keyword evidence="1" id="KW-0378">Hydrolase</keyword>
<evidence type="ECO:0000313" key="4">
    <source>
        <dbReference type="Proteomes" id="UP001596183"/>
    </source>
</evidence>
<dbReference type="Gene3D" id="3.30.450.20">
    <property type="entry name" value="PAS domain"/>
    <property type="match status" value="1"/>
</dbReference>
<keyword evidence="4" id="KW-1185">Reference proteome</keyword>
<name>A0ABW0XUX9_9ACTN</name>
<dbReference type="InterPro" id="IPR052016">
    <property type="entry name" value="Bact_Sigma-Reg"/>
</dbReference>
<dbReference type="Pfam" id="PF08448">
    <property type="entry name" value="PAS_4"/>
    <property type="match status" value="1"/>
</dbReference>
<comment type="caution">
    <text evidence="3">The sequence shown here is derived from an EMBL/GenBank/DDBJ whole genome shotgun (WGS) entry which is preliminary data.</text>
</comment>
<dbReference type="SUPFAM" id="SSF81606">
    <property type="entry name" value="PP2C-like"/>
    <property type="match status" value="1"/>
</dbReference>
<dbReference type="RefSeq" id="WP_381218445.1">
    <property type="nucleotide sequence ID" value="NZ_JBHSPC010000101.1"/>
</dbReference>
<dbReference type="Gene3D" id="3.60.40.10">
    <property type="entry name" value="PPM-type phosphatase domain"/>
    <property type="match status" value="1"/>
</dbReference>
<dbReference type="InterPro" id="IPR036457">
    <property type="entry name" value="PPM-type-like_dom_sf"/>
</dbReference>
<dbReference type="SMART" id="SM00331">
    <property type="entry name" value="PP2C_SIG"/>
    <property type="match status" value="1"/>
</dbReference>
<dbReference type="InterPro" id="IPR013656">
    <property type="entry name" value="PAS_4"/>
</dbReference>
<dbReference type="PANTHER" id="PTHR43156">
    <property type="entry name" value="STAGE II SPORULATION PROTEIN E-RELATED"/>
    <property type="match status" value="1"/>
</dbReference>
<evidence type="ECO:0000259" key="2">
    <source>
        <dbReference type="PROSITE" id="PS50112"/>
    </source>
</evidence>
<dbReference type="InterPro" id="IPR003018">
    <property type="entry name" value="GAF"/>
</dbReference>
<dbReference type="NCBIfam" id="TIGR00229">
    <property type="entry name" value="sensory_box"/>
    <property type="match status" value="1"/>
</dbReference>